<dbReference type="InterPro" id="IPR001223">
    <property type="entry name" value="Glyco_hydro18_cat"/>
</dbReference>
<feature type="domain" description="GH18" evidence="9">
    <location>
        <begin position="27"/>
        <end position="471"/>
    </location>
</feature>
<keyword evidence="6 7" id="KW-0326">Glycosidase</keyword>
<evidence type="ECO:0000313" key="10">
    <source>
        <dbReference type="EMBL" id="MVO09363.1"/>
    </source>
</evidence>
<dbReference type="Pfam" id="PF17957">
    <property type="entry name" value="Big_7"/>
    <property type="match status" value="3"/>
</dbReference>
<gene>
    <name evidence="10" type="ORF">GOQ30_09355</name>
</gene>
<dbReference type="GO" id="GO:0005975">
    <property type="term" value="P:carbohydrate metabolic process"/>
    <property type="evidence" value="ECO:0007669"/>
    <property type="project" value="InterPro"/>
</dbReference>
<keyword evidence="5" id="KW-0624">Polysaccharide degradation</keyword>
<dbReference type="InterPro" id="IPR013784">
    <property type="entry name" value="Carb-bd-like_fold"/>
</dbReference>
<dbReference type="InterPro" id="IPR013783">
    <property type="entry name" value="Ig-like_fold"/>
</dbReference>
<dbReference type="EC" id="3.2.1.14" evidence="3"/>
<comment type="similarity">
    <text evidence="2">Belongs to the glycosyl hydrolase 18 family. Chitinase class II subfamily.</text>
</comment>
<proteinExistence type="inferred from homology"/>
<dbReference type="InterPro" id="IPR017853">
    <property type="entry name" value="GH"/>
</dbReference>
<comment type="catalytic activity">
    <reaction evidence="1">
        <text>Random endo-hydrolysis of N-acetyl-beta-D-glucosaminide (1-&gt;4)-beta-linkages in chitin and chitodextrins.</text>
        <dbReference type="EC" id="3.2.1.14"/>
    </reaction>
</comment>
<dbReference type="PANTHER" id="PTHR11177:SF317">
    <property type="entry name" value="CHITINASE 12-RELATED"/>
    <property type="match status" value="1"/>
</dbReference>
<dbReference type="SUPFAM" id="SSF49452">
    <property type="entry name" value="Starch-binding domain-like"/>
    <property type="match status" value="1"/>
</dbReference>
<keyword evidence="8" id="KW-0732">Signal</keyword>
<keyword evidence="4 7" id="KW-0378">Hydrolase</keyword>
<dbReference type="InterPro" id="IPR055074">
    <property type="entry name" value="NOMO1-3_2nd"/>
</dbReference>
<evidence type="ECO:0000256" key="5">
    <source>
        <dbReference type="ARBA" id="ARBA00023024"/>
    </source>
</evidence>
<name>A0A6I4IHZ6_9FLAO</name>
<evidence type="ECO:0000313" key="11">
    <source>
        <dbReference type="Proteomes" id="UP000431264"/>
    </source>
</evidence>
<keyword evidence="5" id="KW-0119">Carbohydrate metabolism</keyword>
<feature type="signal peptide" evidence="8">
    <location>
        <begin position="1"/>
        <end position="21"/>
    </location>
</feature>
<dbReference type="InterPro" id="IPR029070">
    <property type="entry name" value="Chitinase_insertion_sf"/>
</dbReference>
<dbReference type="PROSITE" id="PS01095">
    <property type="entry name" value="GH18_1"/>
    <property type="match status" value="2"/>
</dbReference>
<evidence type="ECO:0000256" key="8">
    <source>
        <dbReference type="SAM" id="SignalP"/>
    </source>
</evidence>
<dbReference type="InterPro" id="IPR001579">
    <property type="entry name" value="Glyco_hydro_18_chit_AS"/>
</dbReference>
<dbReference type="Pfam" id="PF00704">
    <property type="entry name" value="Glyco_hydro_18"/>
    <property type="match status" value="2"/>
</dbReference>
<evidence type="ECO:0000256" key="6">
    <source>
        <dbReference type="ARBA" id="ARBA00023295"/>
    </source>
</evidence>
<dbReference type="Proteomes" id="UP000431264">
    <property type="component" value="Unassembled WGS sequence"/>
</dbReference>
<dbReference type="SUPFAM" id="SSF51445">
    <property type="entry name" value="(Trans)glycosidases"/>
    <property type="match status" value="2"/>
</dbReference>
<sequence length="1682" mass="180475">MVRKLNYLLGFFLIFPFLLQAQPNHNKKVVGYYAQWAIYARDFNVDKIDGSKLTHLMYAFFGTEFDPSNPQNAKIKSLDTYADFEHTEGGAPWNATPKGNFYDLMQLKQRYPHLKILISIGGWTKSQDLPGIAASPVARTAFAQNMANFLTTYPFIDGFDIDWEFPIIGGIDGTEVIGGITPPAQPHTPNDHKNLVYLLKEMRLAMPNKIISIAAGNNVVHVPNQFIGPGNKAQFGMQDDITTYCDFITFFGYDLGGNWYDKTCYNAPLYGSGNANDPLNANNESLDHLTNIYLNTLAIPNDKLVMGIPFYGKIFNSVANNGTIPSLPGLFVAAPRTIGSCVNPQAPQGTWDNAFCEFTGSVEFCDLAGASGTTGHHFLNPSNSSSVLPASSSAGWVRYWDNTAKVPYLYNATTHQFVTYDDKVSIDEKAKYIKQKNLGGAMIWELSQDTRPGSPEPAALLGQINTTFSSNVNPPTTVTVTVVFKDNANMPISGVTSVLTKTGTNTTVTQVSDASGNVQFPNTATNAGYVITYTKNGYNFTPQSTSIASGSLSSNVSYAITGSTQTNPGYTISGSVQNGTTGLAGITVTLSGNGTSRTATTSSTGSYSFTNVTAGQNYTVAASNAGQTFLPASASFSNLNANQTQDFTLQVTNSTYLISGTVKNGTVPVAGAKVDLILPWTDNTHNWVNLSTRTDAQGKYHFENSALSGYTTYSSLKLNAWENNDVTYLPSYSQGTIPTAPQTFDFNTQTVVNTTPVVSITAPTSSNVAVNLGNAVNFAANVGLSANDGTTITAVVFTVDGQNVTVSNAASNYTASWTPTANQFSGNHVLKVVATASNGTTDEKTLNFTLTCSGSNCPNQSYTISGSVRNGTTGLSGITVTLSGNGASRTATTSSTGSYSFANVTAGQNYTVAASNAGQTFLPASASFSNLSANQTQDFALQVTNSNYLISGTVKNGTVPVVGAKVDLILPWTDNTHNWVDLATLTDAQGNYHFENAALSGYTTYLSLKLNAWENNNVTYFPSYAQGTIPTAPQTFNFNTQEVVNTTPLVTITAPTNASVALNLGSAVNLAANVDLSANDGTTITSVVFTIDGQNVTVSNAASNYTASWTPTASQFSGNHVLKVKATASNGTTDEKTHTFTLTCSGTNCPNQLPVISWNAPSSTTIYQSSFQTVPISVSATDADGTIANVSITINGSTHAMIAGANNTYSYNFLPTAYQAYPIVIKATDNVSGQTTLNKTITIATISNNRFIPLPNKVVLGYAHSWENAEATFLYFNQMVGKKFNVVAYAFIETVNRDGYTPVLTTNDNRYVTNGVFDRQLLKNDIQALRNSGVPVIVSIGGQNGHVVLQTVAQKNTFVNGLKAIIDEFQFDGVDIDFEGGSMDFGAAGLTDFSYAGISAYPRLKNVVDAFKELKQHYGPGFILTAAPETFYVQVGYQSYAGTAGSFLPVLHNLRNEMDLLMVQLYNSGPVGGLDNQNYFSATPNFVTSMTDMLLKGFNVGTTGFHFDALPPSKVVVALPACQRAAGTGYLAPSEVVKALDYLRYGTNFSGRTYTMQPGGPYPSLRGVMTWSVNWDAAASCASSYGFSETLGNYFNGSPIVSNRLNNDVKGFIVENKLTIQAKTALIKQVNVYNLLGQLIKQQNFDTNTNTVEVFDDYFSNKQIFIIKVVDKEEIITELKIY</sequence>
<organism evidence="10 11">
    <name type="scientific">Flavobacterium profundi</name>
    <dbReference type="NCBI Taxonomy" id="1774945"/>
    <lineage>
        <taxon>Bacteria</taxon>
        <taxon>Pseudomonadati</taxon>
        <taxon>Bacteroidota</taxon>
        <taxon>Flavobacteriia</taxon>
        <taxon>Flavobacteriales</taxon>
        <taxon>Flavobacteriaceae</taxon>
        <taxon>Flavobacterium</taxon>
    </lineage>
</organism>
<keyword evidence="11" id="KW-1185">Reference proteome</keyword>
<dbReference type="GO" id="GO:0030246">
    <property type="term" value="F:carbohydrate binding"/>
    <property type="evidence" value="ECO:0007669"/>
    <property type="project" value="InterPro"/>
</dbReference>
<dbReference type="Gene3D" id="2.60.40.10">
    <property type="entry name" value="Immunoglobulins"/>
    <property type="match status" value="4"/>
</dbReference>
<feature type="chain" id="PRO_5026304663" description="chitinase" evidence="8">
    <location>
        <begin position="22"/>
        <end position="1682"/>
    </location>
</feature>
<evidence type="ECO:0000256" key="1">
    <source>
        <dbReference type="ARBA" id="ARBA00000822"/>
    </source>
</evidence>
<dbReference type="EMBL" id="WQLW01000006">
    <property type="protein sequence ID" value="MVO09363.1"/>
    <property type="molecule type" value="Genomic_DNA"/>
</dbReference>
<feature type="domain" description="GH18" evidence="9">
    <location>
        <begin position="1257"/>
        <end position="1598"/>
    </location>
</feature>
<dbReference type="RefSeq" id="WP_140997746.1">
    <property type="nucleotide sequence ID" value="NZ_VDCZ01000006.1"/>
</dbReference>
<dbReference type="SUPFAM" id="SSF49478">
    <property type="entry name" value="Cna protein B-type domain"/>
    <property type="match status" value="2"/>
</dbReference>
<dbReference type="CDD" id="cd02871">
    <property type="entry name" value="GH18_chitinase_D-like"/>
    <property type="match status" value="1"/>
</dbReference>
<keyword evidence="5" id="KW-0146">Chitin degradation</keyword>
<evidence type="ECO:0000256" key="4">
    <source>
        <dbReference type="ARBA" id="ARBA00022801"/>
    </source>
</evidence>
<dbReference type="InterPro" id="IPR050314">
    <property type="entry name" value="Glycosyl_Hydrlase_18"/>
</dbReference>
<evidence type="ECO:0000256" key="2">
    <source>
        <dbReference type="ARBA" id="ARBA00009121"/>
    </source>
</evidence>
<dbReference type="Gene3D" id="3.20.20.80">
    <property type="entry name" value="Glycosidases"/>
    <property type="match status" value="2"/>
</dbReference>
<dbReference type="GO" id="GO:0008061">
    <property type="term" value="F:chitin binding"/>
    <property type="evidence" value="ECO:0007669"/>
    <property type="project" value="InterPro"/>
</dbReference>
<dbReference type="Gene3D" id="2.60.40.1120">
    <property type="entry name" value="Carboxypeptidase-like, regulatory domain"/>
    <property type="match status" value="1"/>
</dbReference>
<evidence type="ECO:0000256" key="7">
    <source>
        <dbReference type="RuleBase" id="RU000489"/>
    </source>
</evidence>
<dbReference type="PANTHER" id="PTHR11177">
    <property type="entry name" value="CHITINASE"/>
    <property type="match status" value="1"/>
</dbReference>
<dbReference type="SUPFAM" id="SSF54556">
    <property type="entry name" value="Chitinase insertion domain"/>
    <property type="match status" value="1"/>
</dbReference>
<evidence type="ECO:0000256" key="3">
    <source>
        <dbReference type="ARBA" id="ARBA00012729"/>
    </source>
</evidence>
<dbReference type="Gene3D" id="3.10.50.10">
    <property type="match status" value="1"/>
</dbReference>
<evidence type="ECO:0000259" key="9">
    <source>
        <dbReference type="PROSITE" id="PS51910"/>
    </source>
</evidence>
<dbReference type="GO" id="GO:0008843">
    <property type="term" value="F:endochitinase activity"/>
    <property type="evidence" value="ECO:0007669"/>
    <property type="project" value="UniProtKB-EC"/>
</dbReference>
<accession>A0A6I4IHZ6</accession>
<dbReference type="Pfam" id="PF22904">
    <property type="entry name" value="NOMO1-like_2nd"/>
    <property type="match status" value="2"/>
</dbReference>
<reference evidence="11" key="1">
    <citation type="submission" date="2019-05" db="EMBL/GenBank/DDBJ databases">
        <title>Flavobacterium profundi sp. nov., isolated from a deep-sea seamount.</title>
        <authorList>
            <person name="Zhang D.-C."/>
        </authorList>
    </citation>
    <scope>NUCLEOTIDE SEQUENCE [LARGE SCALE GENOMIC DNA]</scope>
    <source>
        <strain evidence="11">TP390</strain>
    </source>
</reference>
<dbReference type="CDD" id="cd06548">
    <property type="entry name" value="GH18_chitinase"/>
    <property type="match status" value="1"/>
</dbReference>
<dbReference type="PROSITE" id="PS51910">
    <property type="entry name" value="GH18_2"/>
    <property type="match status" value="2"/>
</dbReference>
<protein>
    <recommendedName>
        <fullName evidence="3">chitinase</fullName>
        <ecNumber evidence="3">3.2.1.14</ecNumber>
    </recommendedName>
</protein>
<dbReference type="SMART" id="SM00636">
    <property type="entry name" value="Glyco_18"/>
    <property type="match status" value="1"/>
</dbReference>
<dbReference type="OrthoDB" id="9775889at2"/>
<dbReference type="GO" id="GO:0006032">
    <property type="term" value="P:chitin catabolic process"/>
    <property type="evidence" value="ECO:0007669"/>
    <property type="project" value="UniProtKB-KW"/>
</dbReference>
<comment type="caution">
    <text evidence="10">The sequence shown here is derived from an EMBL/GenBank/DDBJ whole genome shotgun (WGS) entry which is preliminary data.</text>
</comment>
<dbReference type="InterPro" id="IPR011583">
    <property type="entry name" value="Chitinase_II/V-like_cat"/>
</dbReference>